<name>A0ABP6AF90_9ACTN</name>
<proteinExistence type="predicted"/>
<accession>A0ABP6AF90</accession>
<gene>
    <name evidence="1" type="ORF">GCM10010201_06940</name>
</gene>
<dbReference type="RefSeq" id="WP_344168084.1">
    <property type="nucleotide sequence ID" value="NZ_BAAARY010000002.1"/>
</dbReference>
<dbReference type="Proteomes" id="UP001499978">
    <property type="component" value="Unassembled WGS sequence"/>
</dbReference>
<protein>
    <recommendedName>
        <fullName evidence="3">SIR2-like domain-containing protein</fullName>
    </recommendedName>
</protein>
<evidence type="ECO:0000313" key="1">
    <source>
        <dbReference type="EMBL" id="GAA2513723.1"/>
    </source>
</evidence>
<comment type="caution">
    <text evidence="1">The sequence shown here is derived from an EMBL/GenBank/DDBJ whole genome shotgun (WGS) entry which is preliminary data.</text>
</comment>
<evidence type="ECO:0000313" key="2">
    <source>
        <dbReference type="Proteomes" id="UP001499978"/>
    </source>
</evidence>
<dbReference type="Pfam" id="PF13289">
    <property type="entry name" value="SIR2_2"/>
    <property type="match status" value="1"/>
</dbReference>
<dbReference type="EMBL" id="BAAARY010000002">
    <property type="protein sequence ID" value="GAA2513723.1"/>
    <property type="molecule type" value="Genomic_DNA"/>
</dbReference>
<evidence type="ECO:0008006" key="3">
    <source>
        <dbReference type="Google" id="ProtNLM"/>
    </source>
</evidence>
<organism evidence="1 2">
    <name type="scientific">Pilimelia columellifera subsp. columellifera</name>
    <dbReference type="NCBI Taxonomy" id="706583"/>
    <lineage>
        <taxon>Bacteria</taxon>
        <taxon>Bacillati</taxon>
        <taxon>Actinomycetota</taxon>
        <taxon>Actinomycetes</taxon>
        <taxon>Micromonosporales</taxon>
        <taxon>Micromonosporaceae</taxon>
        <taxon>Pilimelia</taxon>
    </lineage>
</organism>
<keyword evidence="2" id="KW-1185">Reference proteome</keyword>
<reference evidence="2" key="1">
    <citation type="journal article" date="2019" name="Int. J. Syst. Evol. Microbiol.">
        <title>The Global Catalogue of Microorganisms (GCM) 10K type strain sequencing project: providing services to taxonomists for standard genome sequencing and annotation.</title>
        <authorList>
            <consortium name="The Broad Institute Genomics Platform"/>
            <consortium name="The Broad Institute Genome Sequencing Center for Infectious Disease"/>
            <person name="Wu L."/>
            <person name="Ma J."/>
        </authorList>
    </citation>
    <scope>NUCLEOTIDE SEQUENCE [LARGE SCALE GENOMIC DNA]</scope>
    <source>
        <strain evidence="2">JCM 3367</strain>
    </source>
</reference>
<sequence length="683" mass="74634">MSAPDGAAALVEHLVAAVRRGEHLTLLVGSGLTVPAVPGVAQMLALADEYAAGRDDRGELAQELGHARAASDDPAAVYRAYHRAFASWVSGNEFDVVAQEAVLQAYQPAERARSPLATHGVWQRVDTRLGERVEADQESWRLTDGVTALGRLLARRPAQFGNRVLTTNVDPLVEVAIRRAGGRATPMTLTDEGAVPSPAPAADAVRVFHLHGYWRPLRPADRHGLLHDPERLRRAARTHSAAIARLLRGDTIVVIGYGGWDDVFLHALKQVGHRVTVVWALHGDDPDTAAAHQERLAVELAGHRAPVVLPGVDADVAIPTLAERLGIPGQPRAPRTRRRWRQRVWERELLTEPHSAPPPTVPELLEQLDRRFGWELAPAGDGAVAPTTLFWPVRLRQSSSLIHAVQALAAAALAARGVAVTVCLDDFNVARRYQAAARFTADVRRWFSLVPGAAEPTVVSLQDQLDGPIDPGAPRLAPTRPWPVARQAYGDRNPSLYSVLVATKVLPNIPVERLADQGATVVQALLSKNANRLLTPLTVWAHLNEVIAGRPPETLLTLSGQDERPFWQLWREIFDCELNHLFNPLAENLTNDSLMLRWSQPRELADHLARARQLPDWDTPHGYLHWLTQNAVLLPRYLTGGPTVMIGGRTLDSWAAVAASAHEDPALLSIVADLVSGLYLPRG</sequence>